<dbReference type="Gene3D" id="3.30.70.270">
    <property type="match status" value="1"/>
</dbReference>
<feature type="domain" description="PAS" evidence="2">
    <location>
        <begin position="24"/>
        <end position="94"/>
    </location>
</feature>
<dbReference type="Pfam" id="PF08447">
    <property type="entry name" value="PAS_3"/>
    <property type="match status" value="1"/>
</dbReference>
<protein>
    <submittedName>
        <fullName evidence="3">PAS domain S-box protein</fullName>
    </submittedName>
</protein>
<feature type="compositionally biased region" description="Low complexity" evidence="1">
    <location>
        <begin position="1"/>
        <end position="10"/>
    </location>
</feature>
<name>A0ABW0GK99_9MICO</name>
<feature type="region of interest" description="Disordered" evidence="1">
    <location>
        <begin position="297"/>
        <end position="343"/>
    </location>
</feature>
<feature type="region of interest" description="Disordered" evidence="1">
    <location>
        <begin position="1"/>
        <end position="21"/>
    </location>
</feature>
<proteinExistence type="predicted"/>
<dbReference type="CDD" id="cd00130">
    <property type="entry name" value="PAS"/>
    <property type="match status" value="1"/>
</dbReference>
<keyword evidence="4" id="KW-1185">Reference proteome</keyword>
<dbReference type="SMART" id="SM00091">
    <property type="entry name" value="PAS"/>
    <property type="match status" value="1"/>
</dbReference>
<dbReference type="PROSITE" id="PS50112">
    <property type="entry name" value="PAS"/>
    <property type="match status" value="1"/>
</dbReference>
<comment type="caution">
    <text evidence="3">The sequence shown here is derived from an EMBL/GenBank/DDBJ whole genome shotgun (WGS) entry which is preliminary data.</text>
</comment>
<organism evidence="3 4">
    <name type="scientific">Aquipuribacter nitratireducens</name>
    <dbReference type="NCBI Taxonomy" id="650104"/>
    <lineage>
        <taxon>Bacteria</taxon>
        <taxon>Bacillati</taxon>
        <taxon>Actinomycetota</taxon>
        <taxon>Actinomycetes</taxon>
        <taxon>Micrococcales</taxon>
        <taxon>Intrasporangiaceae</taxon>
        <taxon>Aquipuribacter</taxon>
    </lineage>
</organism>
<dbReference type="SUPFAM" id="SSF55785">
    <property type="entry name" value="PYP-like sensor domain (PAS domain)"/>
    <property type="match status" value="1"/>
</dbReference>
<sequence>MRTGPTSSSGNGSGDVVPPTDGETAERLRQVFRSTGAAMGLVGLDGTWLAATDRLCELLRTDTDTLLALSPRDLIHPDDRPAAVRATRLLLEGGVDSVDAERRYLRADGGVLHARVATTLLRDPDGRPDSFLTQLLDTEDDSGPVPLERQVSGLVGADTFLAHVDRALERSRRAGRTVLLVHVELDDTGTDPVLAARLRTCAAQRLVGTVRGGDMVAALPARLTVCCEGLVDEADVPTVVRRLHGTLTAAVEVDGQRHLLPVAVTAAVAGRGETADELLARPGWPVDVTAGPAVAGPPAGVAASGPGQVPRASAVPAQSVLPGRGADAGRAGRAGRHRAGAVR</sequence>
<dbReference type="InterPro" id="IPR013655">
    <property type="entry name" value="PAS_fold_3"/>
</dbReference>
<feature type="compositionally biased region" description="Basic residues" evidence="1">
    <location>
        <begin position="333"/>
        <end position="343"/>
    </location>
</feature>
<dbReference type="InterPro" id="IPR043128">
    <property type="entry name" value="Rev_trsase/Diguanyl_cyclase"/>
</dbReference>
<evidence type="ECO:0000256" key="1">
    <source>
        <dbReference type="SAM" id="MobiDB-lite"/>
    </source>
</evidence>
<accession>A0ABW0GK99</accession>
<dbReference type="RefSeq" id="WP_340266956.1">
    <property type="nucleotide sequence ID" value="NZ_JBBEOG010000001.1"/>
</dbReference>
<dbReference type="EMBL" id="JBHSLD010000006">
    <property type="protein sequence ID" value="MFC5380117.1"/>
    <property type="molecule type" value="Genomic_DNA"/>
</dbReference>
<feature type="compositionally biased region" description="Low complexity" evidence="1">
    <location>
        <begin position="297"/>
        <end position="310"/>
    </location>
</feature>
<evidence type="ECO:0000313" key="4">
    <source>
        <dbReference type="Proteomes" id="UP001596122"/>
    </source>
</evidence>
<reference evidence="4" key="1">
    <citation type="journal article" date="2019" name="Int. J. Syst. Evol. Microbiol.">
        <title>The Global Catalogue of Microorganisms (GCM) 10K type strain sequencing project: providing services to taxonomists for standard genome sequencing and annotation.</title>
        <authorList>
            <consortium name="The Broad Institute Genomics Platform"/>
            <consortium name="The Broad Institute Genome Sequencing Center for Infectious Disease"/>
            <person name="Wu L."/>
            <person name="Ma J."/>
        </authorList>
    </citation>
    <scope>NUCLEOTIDE SEQUENCE [LARGE SCALE GENOMIC DNA]</scope>
    <source>
        <strain evidence="4">CCUG 43114</strain>
    </source>
</reference>
<gene>
    <name evidence="3" type="ORF">ACFPJ6_04895</name>
</gene>
<dbReference type="Proteomes" id="UP001596122">
    <property type="component" value="Unassembled WGS sequence"/>
</dbReference>
<dbReference type="InterPro" id="IPR035965">
    <property type="entry name" value="PAS-like_dom_sf"/>
</dbReference>
<dbReference type="Gene3D" id="3.30.450.20">
    <property type="entry name" value="PAS domain"/>
    <property type="match status" value="1"/>
</dbReference>
<dbReference type="InterPro" id="IPR000014">
    <property type="entry name" value="PAS"/>
</dbReference>
<evidence type="ECO:0000313" key="3">
    <source>
        <dbReference type="EMBL" id="MFC5380117.1"/>
    </source>
</evidence>
<evidence type="ECO:0000259" key="2">
    <source>
        <dbReference type="PROSITE" id="PS50112"/>
    </source>
</evidence>
<dbReference type="NCBIfam" id="TIGR00229">
    <property type="entry name" value="sensory_box"/>
    <property type="match status" value="1"/>
</dbReference>